<feature type="transmembrane region" description="Helical" evidence="1">
    <location>
        <begin position="9"/>
        <end position="29"/>
    </location>
</feature>
<accession>A0A840J1J4</accession>
<comment type="caution">
    <text evidence="2">The sequence shown here is derived from an EMBL/GenBank/DDBJ whole genome shotgun (WGS) entry which is preliminary data.</text>
</comment>
<keyword evidence="3" id="KW-1185">Reference proteome</keyword>
<evidence type="ECO:0000313" key="3">
    <source>
        <dbReference type="Proteomes" id="UP000581769"/>
    </source>
</evidence>
<sequence>MRTIPGRPAIAAVWLIAAGAVLLGMGFLAEITTPPNSGANIGAAGFFLLGLYATGAGLLVGVAAAVVRLRRSAWKRLVPFS</sequence>
<dbReference type="Proteomes" id="UP000581769">
    <property type="component" value="Unassembled WGS sequence"/>
</dbReference>
<keyword evidence="1" id="KW-0472">Membrane</keyword>
<feature type="transmembrane region" description="Helical" evidence="1">
    <location>
        <begin position="41"/>
        <end position="67"/>
    </location>
</feature>
<keyword evidence="1" id="KW-0812">Transmembrane</keyword>
<dbReference type="AlphaFoldDB" id="A0A840J1J4"/>
<proteinExistence type="predicted"/>
<evidence type="ECO:0000256" key="1">
    <source>
        <dbReference type="SAM" id="Phobius"/>
    </source>
</evidence>
<dbReference type="EMBL" id="JACHMG010000001">
    <property type="protein sequence ID" value="MBB4687793.1"/>
    <property type="molecule type" value="Genomic_DNA"/>
</dbReference>
<evidence type="ECO:0000313" key="2">
    <source>
        <dbReference type="EMBL" id="MBB4687793.1"/>
    </source>
</evidence>
<organism evidence="2 3">
    <name type="scientific">Amycolatopsis jiangsuensis</name>
    <dbReference type="NCBI Taxonomy" id="1181879"/>
    <lineage>
        <taxon>Bacteria</taxon>
        <taxon>Bacillati</taxon>
        <taxon>Actinomycetota</taxon>
        <taxon>Actinomycetes</taxon>
        <taxon>Pseudonocardiales</taxon>
        <taxon>Pseudonocardiaceae</taxon>
        <taxon>Amycolatopsis</taxon>
    </lineage>
</organism>
<name>A0A840J1J4_9PSEU</name>
<reference evidence="2 3" key="1">
    <citation type="submission" date="2020-08" db="EMBL/GenBank/DDBJ databases">
        <title>Sequencing the genomes of 1000 actinobacteria strains.</title>
        <authorList>
            <person name="Klenk H.-P."/>
        </authorList>
    </citation>
    <scope>NUCLEOTIDE SEQUENCE [LARGE SCALE GENOMIC DNA]</scope>
    <source>
        <strain evidence="2 3">DSM 45859</strain>
    </source>
</reference>
<gene>
    <name evidence="2" type="ORF">BJY18_005278</name>
</gene>
<protein>
    <submittedName>
        <fullName evidence="2">Uncharacterized protein</fullName>
    </submittedName>
</protein>
<dbReference type="RefSeq" id="WP_184782582.1">
    <property type="nucleotide sequence ID" value="NZ_JACHMG010000001.1"/>
</dbReference>
<keyword evidence="1" id="KW-1133">Transmembrane helix</keyword>